<comment type="similarity">
    <text evidence="1">Belongs to the TolB family.</text>
</comment>
<accession>A0A6N4SQS9</accession>
<dbReference type="Gene3D" id="2.120.10.30">
    <property type="entry name" value="TolB, C-terminal domain"/>
    <property type="match status" value="1"/>
</dbReference>
<evidence type="ECO:0000313" key="2">
    <source>
        <dbReference type="EMBL" id="ABG58700.1"/>
    </source>
</evidence>
<dbReference type="InterPro" id="IPR011659">
    <property type="entry name" value="WD40"/>
</dbReference>
<name>A0A6N4SQS9_CYTH3</name>
<dbReference type="Proteomes" id="UP000001822">
    <property type="component" value="Chromosome"/>
</dbReference>
<dbReference type="PANTHER" id="PTHR36842">
    <property type="entry name" value="PROTEIN TOLB HOMOLOG"/>
    <property type="match status" value="1"/>
</dbReference>
<dbReference type="SUPFAM" id="SSF82171">
    <property type="entry name" value="DPP6 N-terminal domain-like"/>
    <property type="match status" value="1"/>
</dbReference>
<keyword evidence="3" id="KW-1185">Reference proteome</keyword>
<dbReference type="EMBL" id="CP000383">
    <property type="protein sequence ID" value="ABG58700.1"/>
    <property type="molecule type" value="Genomic_DNA"/>
</dbReference>
<dbReference type="Pfam" id="PF07676">
    <property type="entry name" value="PD40"/>
    <property type="match status" value="4"/>
</dbReference>
<proteinExistence type="inferred from homology"/>
<dbReference type="InterPro" id="IPR011042">
    <property type="entry name" value="6-blade_b-propeller_TolB-like"/>
</dbReference>
<reference evidence="2 3" key="1">
    <citation type="journal article" date="2007" name="Appl. Environ. Microbiol.">
        <title>Genome sequence of the cellulolytic gliding bacterium Cytophaga hutchinsonii.</title>
        <authorList>
            <person name="Xie G."/>
            <person name="Bruce D.C."/>
            <person name="Challacombe J.F."/>
            <person name="Chertkov O."/>
            <person name="Detter J.C."/>
            <person name="Gilna P."/>
            <person name="Han C.S."/>
            <person name="Lucas S."/>
            <person name="Misra M."/>
            <person name="Myers G.L."/>
            <person name="Richardson P."/>
            <person name="Tapia R."/>
            <person name="Thayer N."/>
            <person name="Thompson L.S."/>
            <person name="Brettin T.S."/>
            <person name="Henrissat B."/>
            <person name="Wilson D.B."/>
            <person name="McBride M.J."/>
        </authorList>
    </citation>
    <scope>NUCLEOTIDE SEQUENCE [LARGE SCALE GENOMIC DNA]</scope>
    <source>
        <strain evidence="3">ATCC 33406 / DSM 1761 / CIP 103989 / NBRC 15051 / NCIMB 9469 / D465</strain>
    </source>
</reference>
<protein>
    <submittedName>
        <fullName evidence="2">Tol biopolymer transport system, periplasmic protein</fullName>
    </submittedName>
</protein>
<organism evidence="2 3">
    <name type="scientific">Cytophaga hutchinsonii (strain ATCC 33406 / DSM 1761 / CIP 103989 / NBRC 15051 / NCIMB 9469 / D465)</name>
    <dbReference type="NCBI Taxonomy" id="269798"/>
    <lineage>
        <taxon>Bacteria</taxon>
        <taxon>Pseudomonadati</taxon>
        <taxon>Bacteroidota</taxon>
        <taxon>Cytophagia</taxon>
        <taxon>Cytophagales</taxon>
        <taxon>Cytophagaceae</taxon>
        <taxon>Cytophaga</taxon>
    </lineage>
</organism>
<gene>
    <name evidence="2" type="primary">tolB</name>
    <name evidence="2" type="ordered locus">CHU_1429</name>
</gene>
<dbReference type="PANTHER" id="PTHR36842:SF1">
    <property type="entry name" value="PROTEIN TOLB"/>
    <property type="match status" value="1"/>
</dbReference>
<dbReference type="AlphaFoldDB" id="A0A6N4SQS9"/>
<sequence>MFYHLLTLLMYSRIVFSFFSIGFFLSCQPDNPEEVVRVQSTLEIFSLDSGTRQIIYQADENVEAPNWSRSDSFLLFNMKGEIYRIPTTGGTPVKVNTGFATHCNNDHGISPDNKQLVVSHHEKESGKSMIYTMPIGGGEPKLITPNAPSYWHGWSPDGNTLAYCAERNGEFDIYTIPANGGTEQRLTDAAGLDDGPDYTADGTYIYFNSVRTGKMKIWRMKPDGSEQEQVTFDDYNDWFAHPSPDGKYIVFVSYEPEVEGHPANKNVTLRLMPMQGGEPRVIAKLFGGQGTINVPSWSPDSKRFAFVSYKILP</sequence>
<evidence type="ECO:0000256" key="1">
    <source>
        <dbReference type="ARBA" id="ARBA00009820"/>
    </source>
</evidence>
<dbReference type="KEGG" id="chu:CHU_1429"/>
<evidence type="ECO:0000313" key="3">
    <source>
        <dbReference type="Proteomes" id="UP000001822"/>
    </source>
</evidence>